<dbReference type="PROSITE" id="PS01117">
    <property type="entry name" value="HTH_MARR_1"/>
    <property type="match status" value="1"/>
</dbReference>
<dbReference type="EMBL" id="LR130759">
    <property type="protein sequence ID" value="VDM87911.1"/>
    <property type="molecule type" value="Genomic_DNA"/>
</dbReference>
<dbReference type="Gene3D" id="1.10.10.10">
    <property type="entry name" value="Winged helix-like DNA-binding domain superfamily/Winged helix DNA-binding domain"/>
    <property type="match status" value="1"/>
</dbReference>
<dbReference type="InterPro" id="IPR000835">
    <property type="entry name" value="HTH_MarR-typ"/>
</dbReference>
<protein>
    <submittedName>
        <fullName evidence="6">Putative HTH-type transcriptional regulator YusO</fullName>
    </submittedName>
</protein>
<evidence type="ECO:0000313" key="7">
    <source>
        <dbReference type="Proteomes" id="UP000269998"/>
    </source>
</evidence>
<dbReference type="InterPro" id="IPR036390">
    <property type="entry name" value="WH_DNA-bd_sf"/>
</dbReference>
<dbReference type="RefSeq" id="WP_158015960.1">
    <property type="nucleotide sequence ID" value="NZ_CBCSKE010000016.1"/>
</dbReference>
<evidence type="ECO:0000256" key="2">
    <source>
        <dbReference type="ARBA" id="ARBA00023125"/>
    </source>
</evidence>
<dbReference type="InterPro" id="IPR023187">
    <property type="entry name" value="Tscrpt_reg_MarR-type_CS"/>
</dbReference>
<reference evidence="7" key="1">
    <citation type="submission" date="2018-02" db="EMBL/GenBank/DDBJ databases">
        <authorList>
            <person name="Seth-Smith MB H."/>
            <person name="Seth-Smith H."/>
        </authorList>
    </citation>
    <scope>NUCLEOTIDE SEQUENCE [LARGE SCALE GENOMIC DNA]</scope>
</reference>
<name>A0A3S5CZM5_9MYCO</name>
<evidence type="ECO:0000313" key="6">
    <source>
        <dbReference type="EMBL" id="VDM87911.1"/>
    </source>
</evidence>
<dbReference type="Pfam" id="PF01047">
    <property type="entry name" value="MarR"/>
    <property type="match status" value="1"/>
</dbReference>
<keyword evidence="3" id="KW-0804">Transcription</keyword>
<dbReference type="AlphaFoldDB" id="A0A3S5CZM5"/>
<dbReference type="PANTHER" id="PTHR33164">
    <property type="entry name" value="TRANSCRIPTIONAL REGULATOR, MARR FAMILY"/>
    <property type="match status" value="1"/>
</dbReference>
<gene>
    <name evidence="6" type="primary">yusO_2</name>
    <name evidence="6" type="ORF">MB901379_01462</name>
</gene>
<dbReference type="OrthoDB" id="3573114at2"/>
<keyword evidence="1" id="KW-0805">Transcription regulation</keyword>
<dbReference type="SMART" id="SM00347">
    <property type="entry name" value="HTH_MARR"/>
    <property type="match status" value="1"/>
</dbReference>
<sequence>MEEDPTAATTPSDFEGDDSDGEYAADLERATRGLLALNVVVLEQMEKRIGLAPLRALQSLQRLGPSLVTELGADLDLVPSTASRLSDRLAEAGLITRSVSPRNRRATILELTELGRSILDDLVCQRVSLIRAVAEQMTTAERDALLTAAAAFSSAYYHLTDT</sequence>
<feature type="domain" description="HTH marR-type" evidence="5">
    <location>
        <begin position="20"/>
        <end position="154"/>
    </location>
</feature>
<evidence type="ECO:0000259" key="5">
    <source>
        <dbReference type="PROSITE" id="PS50995"/>
    </source>
</evidence>
<dbReference type="PROSITE" id="PS50995">
    <property type="entry name" value="HTH_MARR_2"/>
    <property type="match status" value="1"/>
</dbReference>
<dbReference type="GO" id="GO:0003700">
    <property type="term" value="F:DNA-binding transcription factor activity"/>
    <property type="evidence" value="ECO:0007669"/>
    <property type="project" value="InterPro"/>
</dbReference>
<proteinExistence type="predicted"/>
<feature type="region of interest" description="Disordered" evidence="4">
    <location>
        <begin position="1"/>
        <end position="21"/>
    </location>
</feature>
<keyword evidence="2" id="KW-0238">DNA-binding</keyword>
<keyword evidence="7" id="KW-1185">Reference proteome</keyword>
<accession>A0A3S5CZM5</accession>
<dbReference type="GO" id="GO:0006950">
    <property type="term" value="P:response to stress"/>
    <property type="evidence" value="ECO:0007669"/>
    <property type="project" value="TreeGrafter"/>
</dbReference>
<dbReference type="InterPro" id="IPR036388">
    <property type="entry name" value="WH-like_DNA-bd_sf"/>
</dbReference>
<dbReference type="PANTHER" id="PTHR33164:SF94">
    <property type="entry name" value="TRANSCRIPTIONAL REGULATORY PROTEIN-RELATED"/>
    <property type="match status" value="1"/>
</dbReference>
<organism evidence="6 7">
    <name type="scientific">Mycobacterium basiliense</name>
    <dbReference type="NCBI Taxonomy" id="2094119"/>
    <lineage>
        <taxon>Bacteria</taxon>
        <taxon>Bacillati</taxon>
        <taxon>Actinomycetota</taxon>
        <taxon>Actinomycetes</taxon>
        <taxon>Mycobacteriales</taxon>
        <taxon>Mycobacteriaceae</taxon>
        <taxon>Mycobacterium</taxon>
    </lineage>
</organism>
<dbReference type="InterPro" id="IPR039422">
    <property type="entry name" value="MarR/SlyA-like"/>
</dbReference>
<dbReference type="KEGG" id="mbai:MB901379_01462"/>
<evidence type="ECO:0000256" key="1">
    <source>
        <dbReference type="ARBA" id="ARBA00023015"/>
    </source>
</evidence>
<dbReference type="GO" id="GO:0003677">
    <property type="term" value="F:DNA binding"/>
    <property type="evidence" value="ECO:0007669"/>
    <property type="project" value="UniProtKB-KW"/>
</dbReference>
<dbReference type="SUPFAM" id="SSF46785">
    <property type="entry name" value="Winged helix' DNA-binding domain"/>
    <property type="match status" value="1"/>
</dbReference>
<evidence type="ECO:0000256" key="3">
    <source>
        <dbReference type="ARBA" id="ARBA00023163"/>
    </source>
</evidence>
<dbReference type="Proteomes" id="UP000269998">
    <property type="component" value="Chromosome"/>
</dbReference>
<evidence type="ECO:0000256" key="4">
    <source>
        <dbReference type="SAM" id="MobiDB-lite"/>
    </source>
</evidence>